<evidence type="ECO:0000313" key="2">
    <source>
        <dbReference type="EMBL" id="ORZ30426.1"/>
    </source>
</evidence>
<feature type="compositionally biased region" description="Gly residues" evidence="1">
    <location>
        <begin position="276"/>
        <end position="286"/>
    </location>
</feature>
<evidence type="ECO:0000313" key="3">
    <source>
        <dbReference type="Proteomes" id="UP000193411"/>
    </source>
</evidence>
<dbReference type="AlphaFoldDB" id="A0A1Y2H756"/>
<protein>
    <recommendedName>
        <fullName evidence="4">Retrotransposon gag domain-containing protein</fullName>
    </recommendedName>
</protein>
<keyword evidence="3" id="KW-1185">Reference proteome</keyword>
<feature type="region of interest" description="Disordered" evidence="1">
    <location>
        <begin position="267"/>
        <end position="299"/>
    </location>
</feature>
<sequence>MHGFADHLTPESCPLKHHDHHGKALTSNSLADSLTSLSLRDSKSISKISHPFYFSIRTMASAPGIPVPDLAHLATLRDEAKRQPIPAFTRANTKKLSVYEFVALFEHALTDIGFPRPLWHQVLHAYLGGDEEQAWLAGFKLTNSHHTPKSPLTWDNGLKHALLATYGASQPGKAHDYEHAKQYVEGLTQHAWNGDLVSYVVEFQRAVRHVLVHEQQGTPAGAANPTVVTNKYIQTFINSLDPELAQALEQEPIASLHEAFHAAIATGAVQSRGRTGSPGRGGGAGERSGSVDPSNRDTPRGHCAYCGLVDHMVRTCHRKDLDMRAGIKRWRHPDYEVNLARTVGGRRQ</sequence>
<feature type="region of interest" description="Disordered" evidence="1">
    <location>
        <begin position="1"/>
        <end position="21"/>
    </location>
</feature>
<dbReference type="EMBL" id="MCFL01000085">
    <property type="protein sequence ID" value="ORZ30426.1"/>
    <property type="molecule type" value="Genomic_DNA"/>
</dbReference>
<accession>A0A1Y2H756</accession>
<evidence type="ECO:0000256" key="1">
    <source>
        <dbReference type="SAM" id="MobiDB-lite"/>
    </source>
</evidence>
<reference evidence="2 3" key="1">
    <citation type="submission" date="2016-07" db="EMBL/GenBank/DDBJ databases">
        <title>Pervasive Adenine N6-methylation of Active Genes in Fungi.</title>
        <authorList>
            <consortium name="DOE Joint Genome Institute"/>
            <person name="Mondo S.J."/>
            <person name="Dannebaum R.O."/>
            <person name="Kuo R.C."/>
            <person name="Labutti K."/>
            <person name="Haridas S."/>
            <person name="Kuo A."/>
            <person name="Salamov A."/>
            <person name="Ahrendt S.R."/>
            <person name="Lipzen A."/>
            <person name="Sullivan W."/>
            <person name="Andreopoulos W.B."/>
            <person name="Clum A."/>
            <person name="Lindquist E."/>
            <person name="Daum C."/>
            <person name="Ramamoorthy G.K."/>
            <person name="Gryganskyi A."/>
            <person name="Culley D."/>
            <person name="Magnuson J.K."/>
            <person name="James T.Y."/>
            <person name="O'Malley M.A."/>
            <person name="Stajich J.E."/>
            <person name="Spatafora J.W."/>
            <person name="Visel A."/>
            <person name="Grigoriev I.V."/>
        </authorList>
    </citation>
    <scope>NUCLEOTIDE SEQUENCE [LARGE SCALE GENOMIC DNA]</scope>
    <source>
        <strain evidence="2 3">PL171</strain>
    </source>
</reference>
<proteinExistence type="predicted"/>
<organism evidence="2 3">
    <name type="scientific">Catenaria anguillulae PL171</name>
    <dbReference type="NCBI Taxonomy" id="765915"/>
    <lineage>
        <taxon>Eukaryota</taxon>
        <taxon>Fungi</taxon>
        <taxon>Fungi incertae sedis</taxon>
        <taxon>Blastocladiomycota</taxon>
        <taxon>Blastocladiomycetes</taxon>
        <taxon>Blastocladiales</taxon>
        <taxon>Catenariaceae</taxon>
        <taxon>Catenaria</taxon>
    </lineage>
</organism>
<gene>
    <name evidence="2" type="ORF">BCR44DRAFT_369770</name>
</gene>
<comment type="caution">
    <text evidence="2">The sequence shown here is derived from an EMBL/GenBank/DDBJ whole genome shotgun (WGS) entry which is preliminary data.</text>
</comment>
<evidence type="ECO:0008006" key="4">
    <source>
        <dbReference type="Google" id="ProtNLM"/>
    </source>
</evidence>
<name>A0A1Y2H756_9FUNG</name>
<dbReference type="Proteomes" id="UP000193411">
    <property type="component" value="Unassembled WGS sequence"/>
</dbReference>